<dbReference type="Pfam" id="PF07172">
    <property type="entry name" value="GRP"/>
    <property type="match status" value="1"/>
</dbReference>
<feature type="chain" id="PRO_5044767827" evidence="2">
    <location>
        <begin position="27"/>
        <end position="86"/>
    </location>
</feature>
<comment type="caution">
    <text evidence="3">The sequence shown here is derived from an EMBL/GenBank/DDBJ whole genome shotgun (WGS) entry which is preliminary data.</text>
</comment>
<evidence type="ECO:0000256" key="1">
    <source>
        <dbReference type="SAM" id="MobiDB-lite"/>
    </source>
</evidence>
<dbReference type="AlphaFoldDB" id="A0ABD0ZAQ8"/>
<reference evidence="3 4" key="1">
    <citation type="submission" date="2024-04" db="EMBL/GenBank/DDBJ databases">
        <title>Genome assembly C_amara_ONT_v2.</title>
        <authorList>
            <person name="Yant L."/>
            <person name="Moore C."/>
            <person name="Slenker M."/>
        </authorList>
    </citation>
    <scope>NUCLEOTIDE SEQUENCE [LARGE SCALE GENOMIC DNA]</scope>
    <source>
        <tissue evidence="3">Leaf</tissue>
    </source>
</reference>
<keyword evidence="2" id="KW-0732">Signal</keyword>
<dbReference type="InterPro" id="IPR010800">
    <property type="entry name" value="GRP"/>
</dbReference>
<accession>A0ABD0ZAQ8</accession>
<feature type="compositionally biased region" description="Basic and acidic residues" evidence="1">
    <location>
        <begin position="33"/>
        <end position="43"/>
    </location>
</feature>
<protein>
    <submittedName>
        <fullName evidence="3">Glycine-rich protein 3</fullName>
    </submittedName>
</protein>
<evidence type="ECO:0000313" key="3">
    <source>
        <dbReference type="EMBL" id="KAL1191771.1"/>
    </source>
</evidence>
<evidence type="ECO:0000256" key="2">
    <source>
        <dbReference type="SAM" id="SignalP"/>
    </source>
</evidence>
<feature type="compositionally biased region" description="Gly residues" evidence="1">
    <location>
        <begin position="44"/>
        <end position="86"/>
    </location>
</feature>
<gene>
    <name evidence="3" type="ORF">V5N11_001554</name>
</gene>
<name>A0ABD0ZAQ8_CARAN</name>
<dbReference type="EMBL" id="JBANAX010000843">
    <property type="protein sequence ID" value="KAL1191771.1"/>
    <property type="molecule type" value="Genomic_DNA"/>
</dbReference>
<dbReference type="Proteomes" id="UP001558713">
    <property type="component" value="Unassembled WGS sequence"/>
</dbReference>
<sequence length="86" mass="8182">MASKALILFGLFAVLFIVSEVATASARQGMVKPESEETVKPDGRGGYNRGGGGYGGGGHGGRGGGGGHNGRGGGGGGHGPNGEGGN</sequence>
<evidence type="ECO:0000313" key="4">
    <source>
        <dbReference type="Proteomes" id="UP001558713"/>
    </source>
</evidence>
<proteinExistence type="predicted"/>
<feature type="signal peptide" evidence="2">
    <location>
        <begin position="1"/>
        <end position="26"/>
    </location>
</feature>
<feature type="region of interest" description="Disordered" evidence="1">
    <location>
        <begin position="24"/>
        <end position="86"/>
    </location>
</feature>
<organism evidence="3 4">
    <name type="scientific">Cardamine amara subsp. amara</name>
    <dbReference type="NCBI Taxonomy" id="228776"/>
    <lineage>
        <taxon>Eukaryota</taxon>
        <taxon>Viridiplantae</taxon>
        <taxon>Streptophyta</taxon>
        <taxon>Embryophyta</taxon>
        <taxon>Tracheophyta</taxon>
        <taxon>Spermatophyta</taxon>
        <taxon>Magnoliopsida</taxon>
        <taxon>eudicotyledons</taxon>
        <taxon>Gunneridae</taxon>
        <taxon>Pentapetalae</taxon>
        <taxon>rosids</taxon>
        <taxon>malvids</taxon>
        <taxon>Brassicales</taxon>
        <taxon>Brassicaceae</taxon>
        <taxon>Cardamineae</taxon>
        <taxon>Cardamine</taxon>
    </lineage>
</organism>
<keyword evidence="4" id="KW-1185">Reference proteome</keyword>